<comment type="caution">
    <text evidence="7">The sequence shown here is derived from an EMBL/GenBank/DDBJ whole genome shotgun (WGS) entry which is preliminary data.</text>
</comment>
<organism evidence="7 8">
    <name type="scientific">Prosthecobacter vanneervenii</name>
    <dbReference type="NCBI Taxonomy" id="48466"/>
    <lineage>
        <taxon>Bacteria</taxon>
        <taxon>Pseudomonadati</taxon>
        <taxon>Verrucomicrobiota</taxon>
        <taxon>Verrucomicrobiia</taxon>
        <taxon>Verrucomicrobiales</taxon>
        <taxon>Verrucomicrobiaceae</taxon>
        <taxon>Prosthecobacter</taxon>
    </lineage>
</organism>
<evidence type="ECO:0000256" key="3">
    <source>
        <dbReference type="ARBA" id="ARBA00022692"/>
    </source>
</evidence>
<gene>
    <name evidence="7" type="ORF">HNQ65_005103</name>
</gene>
<reference evidence="7 8" key="1">
    <citation type="submission" date="2020-08" db="EMBL/GenBank/DDBJ databases">
        <title>Genomic Encyclopedia of Type Strains, Phase IV (KMG-IV): sequencing the most valuable type-strain genomes for metagenomic binning, comparative biology and taxonomic classification.</title>
        <authorList>
            <person name="Goeker M."/>
        </authorList>
    </citation>
    <scope>NUCLEOTIDE SEQUENCE [LARGE SCALE GENOMIC DNA]</scope>
    <source>
        <strain evidence="7 8">DSM 12252</strain>
    </source>
</reference>
<keyword evidence="5 6" id="KW-0472">Membrane</keyword>
<dbReference type="PANTHER" id="PTHR21716">
    <property type="entry name" value="TRANSMEMBRANE PROTEIN"/>
    <property type="match status" value="1"/>
</dbReference>
<feature type="transmembrane region" description="Helical" evidence="6">
    <location>
        <begin position="315"/>
        <end position="335"/>
    </location>
</feature>
<name>A0A7W8DMP4_9BACT</name>
<dbReference type="RefSeq" id="WP_184344348.1">
    <property type="nucleotide sequence ID" value="NZ_JACHIG010000018.1"/>
</dbReference>
<dbReference type="InterPro" id="IPR002549">
    <property type="entry name" value="AI-2E-like"/>
</dbReference>
<sequence length="396" mass="43369">MSLFQDQDHPVDWGRKGSQAVVTLACLFVVLTGLKIAANVLVPIVYAFFLAVLSYPMVRWLRRRRVPAGLALGVTMLVNLSALAGLVTVGVRLLISFWRDLPNYLRGLERYSNDAATWFEAKGFVGAKATVSGMFDWNNLISWATQQDVMSNLGSLGISTFGTLATFLASLIMVIIVMMFILMEAHGTQSRLQAVSLSGGPDLSGLMRSADDIQKYLGVKTLISALTGLMAGFWCWFFDLHYPLLWALLAFLFNYIPAVGSTAASVPAIVEALVQHGPGTAIFVALGYGGINFFLDNFVQPTMLGNRFGISPLVVILSVIFWGWLWGPLGMFLAVPLTMVLKVLLDNNTEFHWISVAMAKKKIRHGEVEVAGYDLQMNEDETIGGGATTEFPGREK</sequence>
<evidence type="ECO:0000256" key="4">
    <source>
        <dbReference type="ARBA" id="ARBA00022989"/>
    </source>
</evidence>
<feature type="transmembrane region" description="Helical" evidence="6">
    <location>
        <begin position="244"/>
        <end position="270"/>
    </location>
</feature>
<feature type="transmembrane region" description="Helical" evidence="6">
    <location>
        <begin position="158"/>
        <end position="182"/>
    </location>
</feature>
<dbReference type="Pfam" id="PF01594">
    <property type="entry name" value="AI-2E_transport"/>
    <property type="match status" value="1"/>
</dbReference>
<feature type="transmembrane region" description="Helical" evidence="6">
    <location>
        <begin position="277"/>
        <end position="295"/>
    </location>
</feature>
<dbReference type="PANTHER" id="PTHR21716:SF64">
    <property type="entry name" value="AI-2 TRANSPORT PROTEIN TQSA"/>
    <property type="match status" value="1"/>
</dbReference>
<evidence type="ECO:0000313" key="7">
    <source>
        <dbReference type="EMBL" id="MBB5035492.1"/>
    </source>
</evidence>
<accession>A0A7W8DMP4</accession>
<dbReference type="GO" id="GO:0055085">
    <property type="term" value="P:transmembrane transport"/>
    <property type="evidence" value="ECO:0007669"/>
    <property type="project" value="TreeGrafter"/>
</dbReference>
<proteinExistence type="inferred from homology"/>
<dbReference type="GO" id="GO:0016020">
    <property type="term" value="C:membrane"/>
    <property type="evidence" value="ECO:0007669"/>
    <property type="project" value="UniProtKB-SubCell"/>
</dbReference>
<evidence type="ECO:0000256" key="1">
    <source>
        <dbReference type="ARBA" id="ARBA00004141"/>
    </source>
</evidence>
<evidence type="ECO:0000313" key="8">
    <source>
        <dbReference type="Proteomes" id="UP000590740"/>
    </source>
</evidence>
<dbReference type="Proteomes" id="UP000590740">
    <property type="component" value="Unassembled WGS sequence"/>
</dbReference>
<evidence type="ECO:0000256" key="5">
    <source>
        <dbReference type="ARBA" id="ARBA00023136"/>
    </source>
</evidence>
<evidence type="ECO:0000256" key="6">
    <source>
        <dbReference type="SAM" id="Phobius"/>
    </source>
</evidence>
<evidence type="ECO:0000256" key="2">
    <source>
        <dbReference type="ARBA" id="ARBA00009773"/>
    </source>
</evidence>
<keyword evidence="8" id="KW-1185">Reference proteome</keyword>
<dbReference type="EMBL" id="JACHIG010000018">
    <property type="protein sequence ID" value="MBB5035492.1"/>
    <property type="molecule type" value="Genomic_DNA"/>
</dbReference>
<keyword evidence="3 6" id="KW-0812">Transmembrane</keyword>
<protein>
    <submittedName>
        <fullName evidence="7">Putative PurR-regulated permease PerM</fullName>
    </submittedName>
</protein>
<dbReference type="AlphaFoldDB" id="A0A7W8DMP4"/>
<keyword evidence="4 6" id="KW-1133">Transmembrane helix</keyword>
<feature type="transmembrane region" description="Helical" evidence="6">
    <location>
        <begin position="68"/>
        <end position="95"/>
    </location>
</feature>
<comment type="subcellular location">
    <subcellularLocation>
        <location evidence="1">Membrane</location>
        <topology evidence="1">Multi-pass membrane protein</topology>
    </subcellularLocation>
</comment>
<feature type="transmembrane region" description="Helical" evidence="6">
    <location>
        <begin position="20"/>
        <end position="38"/>
    </location>
</feature>
<comment type="similarity">
    <text evidence="2">Belongs to the autoinducer-2 exporter (AI-2E) (TC 2.A.86) family.</text>
</comment>
<feature type="transmembrane region" description="Helical" evidence="6">
    <location>
        <begin position="217"/>
        <end position="238"/>
    </location>
</feature>